<dbReference type="Proteomes" id="UP001148786">
    <property type="component" value="Unassembled WGS sequence"/>
</dbReference>
<gene>
    <name evidence="2" type="ORF">NLJ89_g9680</name>
</gene>
<protein>
    <submittedName>
        <fullName evidence="2">Uncharacterized protein</fullName>
    </submittedName>
</protein>
<evidence type="ECO:0000256" key="1">
    <source>
        <dbReference type="SAM" id="MobiDB-lite"/>
    </source>
</evidence>
<evidence type="ECO:0000313" key="2">
    <source>
        <dbReference type="EMBL" id="KAJ3500699.1"/>
    </source>
</evidence>
<reference evidence="2" key="1">
    <citation type="submission" date="2022-07" db="EMBL/GenBank/DDBJ databases">
        <title>Genome Sequence of Agrocybe chaxingu.</title>
        <authorList>
            <person name="Buettner E."/>
        </authorList>
    </citation>
    <scope>NUCLEOTIDE SEQUENCE</scope>
    <source>
        <strain evidence="2">MP-N11</strain>
    </source>
</reference>
<dbReference type="AlphaFoldDB" id="A0A9W8JQB4"/>
<name>A0A9W8JQB4_9AGAR</name>
<accession>A0A9W8JQB4</accession>
<keyword evidence="3" id="KW-1185">Reference proteome</keyword>
<comment type="caution">
    <text evidence="2">The sequence shown here is derived from an EMBL/GenBank/DDBJ whole genome shotgun (WGS) entry which is preliminary data.</text>
</comment>
<dbReference type="EMBL" id="JANKHO010001558">
    <property type="protein sequence ID" value="KAJ3500699.1"/>
    <property type="molecule type" value="Genomic_DNA"/>
</dbReference>
<sequence>MPVASSSRLRADAGTSDAVGIYDQAPFFELHGAWGFIRPVFDTWVNARDDLDSDLVLEMFENSVDFLEAFFIRVNRSGFCHPDAALVMACLVPLVRMLDPSDREAFEGLVPMIGDEVDFEEADYYPWFRETLEELPQPEPTREKSRSRSKGKGKAKAETITLGPYFLTTQESHKGYLVDRQSIKS</sequence>
<feature type="region of interest" description="Disordered" evidence="1">
    <location>
        <begin position="136"/>
        <end position="156"/>
    </location>
</feature>
<organism evidence="2 3">
    <name type="scientific">Agrocybe chaxingu</name>
    <dbReference type="NCBI Taxonomy" id="84603"/>
    <lineage>
        <taxon>Eukaryota</taxon>
        <taxon>Fungi</taxon>
        <taxon>Dikarya</taxon>
        <taxon>Basidiomycota</taxon>
        <taxon>Agaricomycotina</taxon>
        <taxon>Agaricomycetes</taxon>
        <taxon>Agaricomycetidae</taxon>
        <taxon>Agaricales</taxon>
        <taxon>Agaricineae</taxon>
        <taxon>Strophariaceae</taxon>
        <taxon>Agrocybe</taxon>
    </lineage>
</organism>
<evidence type="ECO:0000313" key="3">
    <source>
        <dbReference type="Proteomes" id="UP001148786"/>
    </source>
</evidence>
<proteinExistence type="predicted"/>